<evidence type="ECO:0000256" key="3">
    <source>
        <dbReference type="ARBA" id="ARBA00022741"/>
    </source>
</evidence>
<feature type="domain" description="Carbohydrate kinase PfkB" evidence="6">
    <location>
        <begin position="28"/>
        <end position="288"/>
    </location>
</feature>
<dbReference type="InterPro" id="IPR017583">
    <property type="entry name" value="Tagatose/fructose_Pkinase"/>
</dbReference>
<dbReference type="Gene3D" id="3.40.1190.20">
    <property type="match status" value="1"/>
</dbReference>
<keyword evidence="2 7" id="KW-0808">Transferase</keyword>
<evidence type="ECO:0000256" key="1">
    <source>
        <dbReference type="ARBA" id="ARBA00010688"/>
    </source>
</evidence>
<keyword evidence="4 7" id="KW-0418">Kinase</keyword>
<keyword evidence="3" id="KW-0547">Nucleotide-binding</keyword>
<reference evidence="7" key="1">
    <citation type="submission" date="2019-08" db="EMBL/GenBank/DDBJ databases">
        <authorList>
            <person name="Kucharzyk K."/>
            <person name="Murdoch R.W."/>
            <person name="Higgins S."/>
            <person name="Loffler F."/>
        </authorList>
    </citation>
    <scope>NUCLEOTIDE SEQUENCE</scope>
</reference>
<comment type="caution">
    <text evidence="7">The sequence shown here is derived from an EMBL/GenBank/DDBJ whole genome shotgun (WGS) entry which is preliminary data.</text>
</comment>
<dbReference type="PANTHER" id="PTHR46566:SF1">
    <property type="entry name" value="1-PHOSPHOFRUCTOKINASE"/>
    <property type="match status" value="1"/>
</dbReference>
<evidence type="ECO:0000256" key="4">
    <source>
        <dbReference type="ARBA" id="ARBA00022777"/>
    </source>
</evidence>
<dbReference type="AlphaFoldDB" id="A0A645EIP2"/>
<dbReference type="PANTHER" id="PTHR46566">
    <property type="entry name" value="1-PHOSPHOFRUCTOKINASE-RELATED"/>
    <property type="match status" value="1"/>
</dbReference>
<accession>A0A645EIP2</accession>
<organism evidence="7">
    <name type="scientific">bioreactor metagenome</name>
    <dbReference type="NCBI Taxonomy" id="1076179"/>
    <lineage>
        <taxon>unclassified sequences</taxon>
        <taxon>metagenomes</taxon>
        <taxon>ecological metagenomes</taxon>
    </lineage>
</organism>
<keyword evidence="5" id="KW-0067">ATP-binding</keyword>
<evidence type="ECO:0000259" key="6">
    <source>
        <dbReference type="Pfam" id="PF00294"/>
    </source>
</evidence>
<evidence type="ECO:0000256" key="5">
    <source>
        <dbReference type="ARBA" id="ARBA00022840"/>
    </source>
</evidence>
<dbReference type="NCBIfam" id="TIGR03168">
    <property type="entry name" value="1-PFK"/>
    <property type="match status" value="1"/>
</dbReference>
<dbReference type="GO" id="GO:0005829">
    <property type="term" value="C:cytosol"/>
    <property type="evidence" value="ECO:0007669"/>
    <property type="project" value="TreeGrafter"/>
</dbReference>
<evidence type="ECO:0000313" key="7">
    <source>
        <dbReference type="EMBL" id="MPN01200.1"/>
    </source>
</evidence>
<dbReference type="EC" id="2.7.1.144" evidence="7"/>
<protein>
    <submittedName>
        <fullName evidence="7">Tagatose-6-phosphate kinase</fullName>
        <ecNumber evidence="7">2.7.1.144</ecNumber>
    </submittedName>
</protein>
<dbReference type="CDD" id="cd01164">
    <property type="entry name" value="FruK_PfkB_like"/>
    <property type="match status" value="1"/>
</dbReference>
<name>A0A645EIP2_9ZZZZ</name>
<dbReference type="SUPFAM" id="SSF53613">
    <property type="entry name" value="Ribokinase-like"/>
    <property type="match status" value="1"/>
</dbReference>
<dbReference type="PIRSF" id="PIRSF000535">
    <property type="entry name" value="1PFK/6PFK/LacC"/>
    <property type="match status" value="1"/>
</dbReference>
<dbReference type="InterPro" id="IPR029056">
    <property type="entry name" value="Ribokinase-like"/>
</dbReference>
<dbReference type="GO" id="GO:0005524">
    <property type="term" value="F:ATP binding"/>
    <property type="evidence" value="ECO:0007669"/>
    <property type="project" value="UniProtKB-KW"/>
</dbReference>
<dbReference type="EMBL" id="VSSQ01047221">
    <property type="protein sequence ID" value="MPN01200.1"/>
    <property type="molecule type" value="Genomic_DNA"/>
</dbReference>
<dbReference type="GO" id="GO:0008443">
    <property type="term" value="F:phosphofructokinase activity"/>
    <property type="evidence" value="ECO:0007669"/>
    <property type="project" value="TreeGrafter"/>
</dbReference>
<gene>
    <name evidence="7" type="primary">lacC_17</name>
    <name evidence="7" type="ORF">SDC9_148406</name>
</gene>
<sequence length="310" mass="34770">MIYTCTLNPSLDYYMEFAEDLNGSHTNRSQLEYFEAGGKGINVSIVLNNLMIPSRAVGFLGGFTKDFYINLLQRYEYIQPSFTYIEGHTRINVKAKTSTGDVDLNAAGPYIIDKSMEQLKNRLDRLDENDILVFSGNSPEYLLEQIEDMIRMCSENGVRIVLDTNPTIIQRCLKYNPYLINPSLLELSQIVNRDLTGVDEIIEAAKNCVRQGAKNVMVRLEADGSILANPEGVFKASHLGKETIHVNTVGTSDAMVAGFVMSSLRTPKPLECFKFANSCSEATVFSKSLEIRDKVNALYDQVQVEKLQDF</sequence>
<dbReference type="Pfam" id="PF00294">
    <property type="entry name" value="PfkB"/>
    <property type="match status" value="1"/>
</dbReference>
<dbReference type="InterPro" id="IPR011611">
    <property type="entry name" value="PfkB_dom"/>
</dbReference>
<comment type="similarity">
    <text evidence="1">Belongs to the carbohydrate kinase PfkB family.</text>
</comment>
<proteinExistence type="inferred from homology"/>
<evidence type="ECO:0000256" key="2">
    <source>
        <dbReference type="ARBA" id="ARBA00022679"/>
    </source>
</evidence>
<dbReference type="GO" id="GO:0009024">
    <property type="term" value="F:tagatose-6-phosphate kinase activity"/>
    <property type="evidence" value="ECO:0007669"/>
    <property type="project" value="UniProtKB-EC"/>
</dbReference>